<dbReference type="InterPro" id="IPR000792">
    <property type="entry name" value="Tscrpt_reg_LuxR_C"/>
</dbReference>
<protein>
    <recommendedName>
        <fullName evidence="4">HTH luxR-type domain-containing protein</fullName>
    </recommendedName>
</protein>
<feature type="domain" description="HTH luxR-type" evidence="4">
    <location>
        <begin position="66"/>
        <end position="131"/>
    </location>
</feature>
<dbReference type="PANTHER" id="PTHR44688:SF16">
    <property type="entry name" value="DNA-BINDING TRANSCRIPTIONAL ACTIVATOR DEVR_DOSR"/>
    <property type="match status" value="1"/>
</dbReference>
<sequence>MIGYCPEISAEDARTLSLAGFRAILPKTVSGEELVRIVCAVAFGGVYLHESYAIYPVELDAKTEKSQEIHSGLTDREIDVLRHVALGCSMKEIAALLKISTKTVDTYKNRANRKLNLRSKTDIVKYAIKSGWLN</sequence>
<dbReference type="InterPro" id="IPR016032">
    <property type="entry name" value="Sig_transdc_resp-reg_C-effctor"/>
</dbReference>
<dbReference type="Gene3D" id="3.40.50.2300">
    <property type="match status" value="1"/>
</dbReference>
<dbReference type="PANTHER" id="PTHR44688">
    <property type="entry name" value="DNA-BINDING TRANSCRIPTIONAL ACTIVATOR DEVR_DOSR"/>
    <property type="match status" value="1"/>
</dbReference>
<keyword evidence="2" id="KW-0238">DNA-binding</keyword>
<comment type="caution">
    <text evidence="5">The sequence shown here is derived from an EMBL/GenBank/DDBJ whole genome shotgun (WGS) entry which is preliminary data.</text>
</comment>
<dbReference type="SMART" id="SM00421">
    <property type="entry name" value="HTH_LUXR"/>
    <property type="match status" value="1"/>
</dbReference>
<accession>A0ABQ1KY21</accession>
<keyword evidence="3" id="KW-0804">Transcription</keyword>
<dbReference type="Proteomes" id="UP000645462">
    <property type="component" value="Unassembled WGS sequence"/>
</dbReference>
<organism evidence="5 6">
    <name type="scientific">Marivita lacus</name>
    <dbReference type="NCBI Taxonomy" id="1323742"/>
    <lineage>
        <taxon>Bacteria</taxon>
        <taxon>Pseudomonadati</taxon>
        <taxon>Pseudomonadota</taxon>
        <taxon>Alphaproteobacteria</taxon>
        <taxon>Rhodobacterales</taxon>
        <taxon>Roseobacteraceae</taxon>
        <taxon>Marivita</taxon>
    </lineage>
</organism>
<keyword evidence="1" id="KW-0805">Transcription regulation</keyword>
<gene>
    <name evidence="5" type="ORF">GCM10011363_29890</name>
</gene>
<reference evidence="6" key="1">
    <citation type="journal article" date="2019" name="Int. J. Syst. Evol. Microbiol.">
        <title>The Global Catalogue of Microorganisms (GCM) 10K type strain sequencing project: providing services to taxonomists for standard genome sequencing and annotation.</title>
        <authorList>
            <consortium name="The Broad Institute Genomics Platform"/>
            <consortium name="The Broad Institute Genome Sequencing Center for Infectious Disease"/>
            <person name="Wu L."/>
            <person name="Ma J."/>
        </authorList>
    </citation>
    <scope>NUCLEOTIDE SEQUENCE [LARGE SCALE GENOMIC DNA]</scope>
    <source>
        <strain evidence="6">CGMCC 1.12478</strain>
    </source>
</reference>
<evidence type="ECO:0000256" key="2">
    <source>
        <dbReference type="ARBA" id="ARBA00023125"/>
    </source>
</evidence>
<evidence type="ECO:0000256" key="3">
    <source>
        <dbReference type="ARBA" id="ARBA00023163"/>
    </source>
</evidence>
<dbReference type="CDD" id="cd06170">
    <property type="entry name" value="LuxR_C_like"/>
    <property type="match status" value="1"/>
</dbReference>
<evidence type="ECO:0000313" key="6">
    <source>
        <dbReference type="Proteomes" id="UP000645462"/>
    </source>
</evidence>
<evidence type="ECO:0000256" key="1">
    <source>
        <dbReference type="ARBA" id="ARBA00023015"/>
    </source>
</evidence>
<keyword evidence="6" id="KW-1185">Reference proteome</keyword>
<proteinExistence type="predicted"/>
<name>A0ABQ1KY21_9RHOB</name>
<dbReference type="SUPFAM" id="SSF46894">
    <property type="entry name" value="C-terminal effector domain of the bipartite response regulators"/>
    <property type="match status" value="1"/>
</dbReference>
<dbReference type="PRINTS" id="PR00038">
    <property type="entry name" value="HTHLUXR"/>
</dbReference>
<dbReference type="EMBL" id="BMFC01000008">
    <property type="protein sequence ID" value="GGC11247.1"/>
    <property type="molecule type" value="Genomic_DNA"/>
</dbReference>
<dbReference type="Pfam" id="PF00196">
    <property type="entry name" value="GerE"/>
    <property type="match status" value="1"/>
</dbReference>
<dbReference type="PROSITE" id="PS50043">
    <property type="entry name" value="HTH_LUXR_2"/>
    <property type="match status" value="1"/>
</dbReference>
<evidence type="ECO:0000259" key="4">
    <source>
        <dbReference type="PROSITE" id="PS50043"/>
    </source>
</evidence>
<evidence type="ECO:0000313" key="5">
    <source>
        <dbReference type="EMBL" id="GGC11247.1"/>
    </source>
</evidence>